<organism evidence="2 3">
    <name type="scientific">Sorghum bicolor</name>
    <name type="common">Sorghum</name>
    <name type="synonym">Sorghum vulgare</name>
    <dbReference type="NCBI Taxonomy" id="4558"/>
    <lineage>
        <taxon>Eukaryota</taxon>
        <taxon>Viridiplantae</taxon>
        <taxon>Streptophyta</taxon>
        <taxon>Embryophyta</taxon>
        <taxon>Tracheophyta</taxon>
        <taxon>Spermatophyta</taxon>
        <taxon>Magnoliopsida</taxon>
        <taxon>Liliopsida</taxon>
        <taxon>Poales</taxon>
        <taxon>Poaceae</taxon>
        <taxon>PACMAD clade</taxon>
        <taxon>Panicoideae</taxon>
        <taxon>Andropogonodae</taxon>
        <taxon>Andropogoneae</taxon>
        <taxon>Sorghinae</taxon>
        <taxon>Sorghum</taxon>
    </lineage>
</organism>
<evidence type="ECO:0000313" key="3">
    <source>
        <dbReference type="Proteomes" id="UP000807115"/>
    </source>
</evidence>
<keyword evidence="1" id="KW-0812">Transmembrane</keyword>
<accession>A0A921R6D4</accession>
<gene>
    <name evidence="2" type="ORF">BDA96_04G156600</name>
</gene>
<reference evidence="2" key="2">
    <citation type="submission" date="2020-10" db="EMBL/GenBank/DDBJ databases">
        <authorList>
            <person name="Cooper E.A."/>
            <person name="Brenton Z.W."/>
            <person name="Flinn B.S."/>
            <person name="Jenkins J."/>
            <person name="Shu S."/>
            <person name="Flowers D."/>
            <person name="Luo F."/>
            <person name="Wang Y."/>
            <person name="Xia P."/>
            <person name="Barry K."/>
            <person name="Daum C."/>
            <person name="Lipzen A."/>
            <person name="Yoshinaga Y."/>
            <person name="Schmutz J."/>
            <person name="Saski C."/>
            <person name="Vermerris W."/>
            <person name="Kresovich S."/>
        </authorList>
    </citation>
    <scope>NUCLEOTIDE SEQUENCE</scope>
</reference>
<keyword evidence="1" id="KW-0472">Membrane</keyword>
<dbReference type="Proteomes" id="UP000807115">
    <property type="component" value="Chromosome 4"/>
</dbReference>
<proteinExistence type="predicted"/>
<dbReference type="AlphaFoldDB" id="A0A921R6D4"/>
<protein>
    <submittedName>
        <fullName evidence="2">Uncharacterized protein</fullName>
    </submittedName>
</protein>
<feature type="transmembrane region" description="Helical" evidence="1">
    <location>
        <begin position="12"/>
        <end position="32"/>
    </location>
</feature>
<name>A0A921R6D4_SORBI</name>
<evidence type="ECO:0000313" key="2">
    <source>
        <dbReference type="EMBL" id="KAG0533025.1"/>
    </source>
</evidence>
<sequence length="77" mass="8882">MILKKIDGLRKYITMSILFMLLYCRFIFRAWFSNSHFIFEPAARGLQTPSPTTIFPTKRSFLPRSFVAAASLPRAGH</sequence>
<dbReference type="EMBL" id="CM027683">
    <property type="protein sequence ID" value="KAG0533025.1"/>
    <property type="molecule type" value="Genomic_DNA"/>
</dbReference>
<comment type="caution">
    <text evidence="2">The sequence shown here is derived from an EMBL/GenBank/DDBJ whole genome shotgun (WGS) entry which is preliminary data.</text>
</comment>
<reference evidence="2" key="1">
    <citation type="journal article" date="2019" name="BMC Genomics">
        <title>A new reference genome for Sorghum bicolor reveals high levels of sequence similarity between sweet and grain genotypes: implications for the genetics of sugar metabolism.</title>
        <authorList>
            <person name="Cooper E.A."/>
            <person name="Brenton Z.W."/>
            <person name="Flinn B.S."/>
            <person name="Jenkins J."/>
            <person name="Shu S."/>
            <person name="Flowers D."/>
            <person name="Luo F."/>
            <person name="Wang Y."/>
            <person name="Xia P."/>
            <person name="Barry K."/>
            <person name="Daum C."/>
            <person name="Lipzen A."/>
            <person name="Yoshinaga Y."/>
            <person name="Schmutz J."/>
            <person name="Saski C."/>
            <person name="Vermerris W."/>
            <person name="Kresovich S."/>
        </authorList>
    </citation>
    <scope>NUCLEOTIDE SEQUENCE</scope>
</reference>
<keyword evidence="1" id="KW-1133">Transmembrane helix</keyword>
<evidence type="ECO:0000256" key="1">
    <source>
        <dbReference type="SAM" id="Phobius"/>
    </source>
</evidence>